<dbReference type="Gene3D" id="3.30.2000.30">
    <property type="match status" value="1"/>
</dbReference>
<gene>
    <name evidence="1" type="ORF">LYSIN_01221</name>
</gene>
<keyword evidence="2" id="KW-1185">Reference proteome</keyword>
<dbReference type="EMBL" id="PGLV01000001">
    <property type="protein sequence ID" value="POZ56438.1"/>
    <property type="molecule type" value="Genomic_DNA"/>
</dbReference>
<dbReference type="InterPro" id="IPR021508">
    <property type="entry name" value="Gp17-like"/>
</dbReference>
<dbReference type="AlphaFoldDB" id="A0A2S5D0B9"/>
<dbReference type="InterPro" id="IPR053745">
    <property type="entry name" value="Viral_Tail_Comp_sf"/>
</dbReference>
<evidence type="ECO:0008006" key="3">
    <source>
        <dbReference type="Google" id="ProtNLM"/>
    </source>
</evidence>
<protein>
    <recommendedName>
        <fullName evidence="3">DUF3168 domain-containing protein</fullName>
    </recommendedName>
</protein>
<sequence length="147" mass="17108">MSNYYALPFFELQKVIFQKLTACEVLTNITRKDEEDLGVYDAVDENTPYPYVTISEPYSSPFDTKTSNIETITFTIHAWWMDNDDYSGKRKTYEMLSACQQALMARNYMIQNARVLSVKRRESRVIDDNSPGVKHGILVLQYKIQNI</sequence>
<evidence type="ECO:0000313" key="2">
    <source>
        <dbReference type="Proteomes" id="UP000237319"/>
    </source>
</evidence>
<name>A0A2S5D0B9_LYSSH</name>
<dbReference type="Proteomes" id="UP000237319">
    <property type="component" value="Unassembled WGS sequence"/>
</dbReference>
<accession>A0A2S5D0B9</accession>
<comment type="caution">
    <text evidence="1">The sequence shown here is derived from an EMBL/GenBank/DDBJ whole genome shotgun (WGS) entry which is preliminary data.</text>
</comment>
<dbReference type="RefSeq" id="WP_103976566.1">
    <property type="nucleotide sequence ID" value="NZ_PGLV01000001.1"/>
</dbReference>
<dbReference type="Pfam" id="PF11367">
    <property type="entry name" value="Tail_completion_gp17"/>
    <property type="match status" value="1"/>
</dbReference>
<organism evidence="1 2">
    <name type="scientific">Lysinibacillus sphaericus</name>
    <name type="common">Bacillus sphaericus</name>
    <dbReference type="NCBI Taxonomy" id="1421"/>
    <lineage>
        <taxon>Bacteria</taxon>
        <taxon>Bacillati</taxon>
        <taxon>Bacillota</taxon>
        <taxon>Bacilli</taxon>
        <taxon>Bacillales</taxon>
        <taxon>Bacillaceae</taxon>
        <taxon>Lysinibacillus</taxon>
    </lineage>
</organism>
<evidence type="ECO:0000313" key="1">
    <source>
        <dbReference type="EMBL" id="POZ56438.1"/>
    </source>
</evidence>
<reference evidence="1 2" key="1">
    <citation type="submission" date="2017-11" db="EMBL/GenBank/DDBJ databases">
        <title>Genome sequence of Lysinibacillus sphaericus, a lignin-degrading bacteria isolated from municipal solid waste soil.</title>
        <authorList>
            <person name="Persinoti G.F."/>
            <person name="Paixao D.A."/>
            <person name="Bugg T.D."/>
            <person name="Squina F.M."/>
        </authorList>
    </citation>
    <scope>NUCLEOTIDE SEQUENCE [LARGE SCALE GENOMIC DNA]</scope>
    <source>
        <strain evidence="1 2">A1</strain>
    </source>
</reference>
<proteinExistence type="predicted"/>